<keyword evidence="1" id="KW-0812">Transmembrane</keyword>
<organism evidence="2 3">
    <name type="scientific">Gossypium arboreum</name>
    <name type="common">Tree cotton</name>
    <name type="synonym">Gossypium nanking</name>
    <dbReference type="NCBI Taxonomy" id="29729"/>
    <lineage>
        <taxon>Eukaryota</taxon>
        <taxon>Viridiplantae</taxon>
        <taxon>Streptophyta</taxon>
        <taxon>Embryophyta</taxon>
        <taxon>Tracheophyta</taxon>
        <taxon>Spermatophyta</taxon>
        <taxon>Magnoliopsida</taxon>
        <taxon>eudicotyledons</taxon>
        <taxon>Gunneridae</taxon>
        <taxon>Pentapetalae</taxon>
        <taxon>rosids</taxon>
        <taxon>malvids</taxon>
        <taxon>Malvales</taxon>
        <taxon>Malvaceae</taxon>
        <taxon>Malvoideae</taxon>
        <taxon>Gossypium</taxon>
    </lineage>
</organism>
<accession>A0A0B0P8W6</accession>
<gene>
    <name evidence="2" type="ORF">F383_08206</name>
</gene>
<feature type="transmembrane region" description="Helical" evidence="1">
    <location>
        <begin position="6"/>
        <end position="27"/>
    </location>
</feature>
<name>A0A0B0P8W6_GOSAR</name>
<keyword evidence="3" id="KW-1185">Reference proteome</keyword>
<reference evidence="3" key="1">
    <citation type="submission" date="2014-09" db="EMBL/GenBank/DDBJ databases">
        <authorList>
            <person name="Mudge J."/>
            <person name="Ramaraj T."/>
            <person name="Lindquist I.E."/>
            <person name="Bharti A.K."/>
            <person name="Sundararajan A."/>
            <person name="Cameron C.T."/>
            <person name="Woodward J.E."/>
            <person name="May G.D."/>
            <person name="Brubaker C."/>
            <person name="Broadhvest J."/>
            <person name="Wilkins T.A."/>
        </authorList>
    </citation>
    <scope>NUCLEOTIDE SEQUENCE</scope>
    <source>
        <strain evidence="3">cv. AKA8401</strain>
    </source>
</reference>
<keyword evidence="1" id="KW-1133">Transmembrane helix</keyword>
<proteinExistence type="predicted"/>
<dbReference type="EMBL" id="KN418796">
    <property type="protein sequence ID" value="KHG21515.1"/>
    <property type="molecule type" value="Genomic_DNA"/>
</dbReference>
<keyword evidence="1" id="KW-0472">Membrane</keyword>
<evidence type="ECO:0000256" key="1">
    <source>
        <dbReference type="SAM" id="Phobius"/>
    </source>
</evidence>
<sequence length="87" mass="10143">MSLLTPFYLILAATHCSLIPAMLVSFFKTRRLSKNLCWLESSGDEAKSCIPSWTISLLLLFTRTLFRRSYYIPLYQEIHYLITSFSI</sequence>
<dbReference type="AlphaFoldDB" id="A0A0B0P8W6"/>
<evidence type="ECO:0000313" key="2">
    <source>
        <dbReference type="EMBL" id="KHG21515.1"/>
    </source>
</evidence>
<dbReference type="Proteomes" id="UP000032142">
    <property type="component" value="Unassembled WGS sequence"/>
</dbReference>
<protein>
    <submittedName>
        <fullName evidence="2">Uncharacterized protein</fullName>
    </submittedName>
</protein>
<evidence type="ECO:0000313" key="3">
    <source>
        <dbReference type="Proteomes" id="UP000032142"/>
    </source>
</evidence>